<keyword evidence="1" id="KW-1133">Transmembrane helix</keyword>
<feature type="transmembrane region" description="Helical" evidence="1">
    <location>
        <begin position="34"/>
        <end position="51"/>
    </location>
</feature>
<name>F9WIG9_TRYCI</name>
<keyword evidence="1" id="KW-0472">Membrane</keyword>
<evidence type="ECO:0000313" key="2">
    <source>
        <dbReference type="EMBL" id="CCD17116.1"/>
    </source>
</evidence>
<evidence type="ECO:0000256" key="1">
    <source>
        <dbReference type="SAM" id="Phobius"/>
    </source>
</evidence>
<dbReference type="AlphaFoldDB" id="F9WIG9"/>
<feature type="transmembrane region" description="Helical" evidence="1">
    <location>
        <begin position="57"/>
        <end position="80"/>
    </location>
</feature>
<sequence length="151" mass="18011">MLLNCRRLSLFISRWLGELPLSTVCNVVYLWKRYIFLHSDVLLTCVFSFFLMPPSVILFLLITPLYFLQFFFLFFLFFCVKKREKKVTFLYLYLSFLPYHHLRYNHTSSLLATVVMSECFFPSFLPPSLLSFFLMPLPVLFCYCDIGLMAK</sequence>
<protein>
    <submittedName>
        <fullName evidence="2">WGS project CAEQ00000000 data, annotated contig 78</fullName>
    </submittedName>
</protein>
<accession>F9WIG9</accession>
<dbReference type="EMBL" id="CAEQ01002587">
    <property type="protein sequence ID" value="CCD17116.1"/>
    <property type="molecule type" value="Genomic_DNA"/>
</dbReference>
<dbReference type="Proteomes" id="UP000000702">
    <property type="component" value="Unassembled WGS sequence"/>
</dbReference>
<feature type="transmembrane region" description="Helical" evidence="1">
    <location>
        <begin position="87"/>
        <end position="104"/>
    </location>
</feature>
<proteinExistence type="predicted"/>
<keyword evidence="3" id="KW-1185">Reference proteome</keyword>
<reference evidence="2 3" key="2">
    <citation type="journal article" date="2012" name="Proc. Natl. Acad. Sci. U.S.A.">
        <title>Antigenic diversity is generated by distinct evolutionary mechanisms in African trypanosome species.</title>
        <authorList>
            <person name="Jackson A.P."/>
            <person name="Berry A."/>
            <person name="Aslett M."/>
            <person name="Allison H.C."/>
            <person name="Burton P."/>
            <person name="Vavrova-Anderson J."/>
            <person name="Brown R."/>
            <person name="Browne H."/>
            <person name="Corton N."/>
            <person name="Hauser H."/>
            <person name="Gamble J."/>
            <person name="Gilderthorp R."/>
            <person name="Marcello L."/>
            <person name="McQuillan J."/>
            <person name="Otto T.D."/>
            <person name="Quail M.A."/>
            <person name="Sanders M.J."/>
            <person name="van Tonder A."/>
            <person name="Ginger M.L."/>
            <person name="Field M.C."/>
            <person name="Barry J.D."/>
            <person name="Hertz-Fowler C."/>
            <person name="Berriman M."/>
        </authorList>
    </citation>
    <scope>NUCLEOTIDE SEQUENCE [LARGE SCALE GENOMIC DNA]</scope>
    <source>
        <strain evidence="2 3">IL3000</strain>
    </source>
</reference>
<evidence type="ECO:0000313" key="3">
    <source>
        <dbReference type="Proteomes" id="UP000000702"/>
    </source>
</evidence>
<reference evidence="3" key="1">
    <citation type="submission" date="2011-07" db="EMBL/GenBank/DDBJ databases">
        <title>Divergent evolution of antigenic variation in African trypanosomes.</title>
        <authorList>
            <person name="Jackson A.P."/>
            <person name="Berry A."/>
            <person name="Allison H.C."/>
            <person name="Burton P."/>
            <person name="Anderson J."/>
            <person name="Aslett M."/>
            <person name="Brown R."/>
            <person name="Corton N."/>
            <person name="Harris D."/>
            <person name="Hauser H."/>
            <person name="Gamble J."/>
            <person name="Gilderthorp R."/>
            <person name="McQuillan J."/>
            <person name="Quail M.A."/>
            <person name="Sanders M."/>
            <person name="Van Tonder A."/>
            <person name="Ginger M.L."/>
            <person name="Donelson J.E."/>
            <person name="Field M.C."/>
            <person name="Barry J.D."/>
            <person name="Berriman M."/>
            <person name="Hertz-Fowler C."/>
        </authorList>
    </citation>
    <scope>NUCLEOTIDE SEQUENCE [LARGE SCALE GENOMIC DNA]</scope>
    <source>
        <strain evidence="3">IL3000</strain>
    </source>
</reference>
<keyword evidence="1" id="KW-0812">Transmembrane</keyword>
<dbReference type="VEuPathDB" id="TriTrypDB:TcIL3000_0_02180"/>
<feature type="transmembrane region" description="Helical" evidence="1">
    <location>
        <begin position="124"/>
        <end position="144"/>
    </location>
</feature>
<comment type="caution">
    <text evidence="2">The sequence shown here is derived from an EMBL/GenBank/DDBJ whole genome shotgun (WGS) entry which is preliminary data.</text>
</comment>
<gene>
    <name evidence="2" type="ORF">TCIL3000_0_02180</name>
</gene>
<organism evidence="2 3">
    <name type="scientific">Trypanosoma congolense (strain IL3000)</name>
    <dbReference type="NCBI Taxonomy" id="1068625"/>
    <lineage>
        <taxon>Eukaryota</taxon>
        <taxon>Discoba</taxon>
        <taxon>Euglenozoa</taxon>
        <taxon>Kinetoplastea</taxon>
        <taxon>Metakinetoplastina</taxon>
        <taxon>Trypanosomatida</taxon>
        <taxon>Trypanosomatidae</taxon>
        <taxon>Trypanosoma</taxon>
        <taxon>Nannomonas</taxon>
    </lineage>
</organism>